<evidence type="ECO:0000313" key="3">
    <source>
        <dbReference type="EMBL" id="THU93159.1"/>
    </source>
</evidence>
<feature type="region of interest" description="Disordered" evidence="2">
    <location>
        <begin position="333"/>
        <end position="477"/>
    </location>
</feature>
<evidence type="ECO:0000256" key="1">
    <source>
        <dbReference type="SAM" id="Coils"/>
    </source>
</evidence>
<feature type="compositionally biased region" description="Polar residues" evidence="2">
    <location>
        <begin position="220"/>
        <end position="244"/>
    </location>
</feature>
<keyword evidence="4" id="KW-1185">Reference proteome</keyword>
<sequence length="585" mass="62153">MDADCSFPGNINDILSLTRVVDEWDVGFEVTVRPGTPEVEMADGTQETEIDSNDPSQTSPTSDDEPGSTLTSNPRTAPSPSSTTGIPPQNRTIITGNSLPTQLSFTALSTPSTYRPFFAPPPTLTVAVPSPSSTYSPAPSSPSSVLMTPVTNRGLIRPPSPSPTTDRSMRGQSRQSFNNRQINCVSPSPSVSSPSVSKSKGKQPEMSPSPTEGHRRALKKSSSVPGPLYPSSSRLAPGSGSETALDSRHRLERNVVLVENDVQTCQSDLRQLQDRLNGVSDALAMALNRTLDQQGALLNAIASLTRDDHISPSPAIDGEVVATTVIPTQTQTQTLNSSGDTAGLADVPGPSLTDSAGTGGPTIVDSPPSYRTRPRPVNVVVRHPRGGRPALLGRLSAPPGANSSLLNRLSTSPESLLDRLSPCPDTPQLLSTSSALPSSQSAGSSAVNKRKRPVTSDDSDNVDDSTPRKSLKSNALVMNRSPSAGIAVLLGPHPDAHRRFPTHFRDFRPILNRWIDLAESALRTSQPGLSFPRPTRSRVVHSRNYLELSFDSTEASDWFIAAWTAYSHGIHDARGVTANRLAGSA</sequence>
<gene>
    <name evidence="3" type="ORF">K435DRAFT_861783</name>
</gene>
<keyword evidence="1" id="KW-0175">Coiled coil</keyword>
<reference evidence="3 4" key="1">
    <citation type="journal article" date="2019" name="Nat. Ecol. Evol.">
        <title>Megaphylogeny resolves global patterns of mushroom evolution.</title>
        <authorList>
            <person name="Varga T."/>
            <person name="Krizsan K."/>
            <person name="Foldi C."/>
            <person name="Dima B."/>
            <person name="Sanchez-Garcia M."/>
            <person name="Sanchez-Ramirez S."/>
            <person name="Szollosi G.J."/>
            <person name="Szarkandi J.G."/>
            <person name="Papp V."/>
            <person name="Albert L."/>
            <person name="Andreopoulos W."/>
            <person name="Angelini C."/>
            <person name="Antonin V."/>
            <person name="Barry K.W."/>
            <person name="Bougher N.L."/>
            <person name="Buchanan P."/>
            <person name="Buyck B."/>
            <person name="Bense V."/>
            <person name="Catcheside P."/>
            <person name="Chovatia M."/>
            <person name="Cooper J."/>
            <person name="Damon W."/>
            <person name="Desjardin D."/>
            <person name="Finy P."/>
            <person name="Geml J."/>
            <person name="Haridas S."/>
            <person name="Hughes K."/>
            <person name="Justo A."/>
            <person name="Karasinski D."/>
            <person name="Kautmanova I."/>
            <person name="Kiss B."/>
            <person name="Kocsube S."/>
            <person name="Kotiranta H."/>
            <person name="LaButti K.M."/>
            <person name="Lechner B.E."/>
            <person name="Liimatainen K."/>
            <person name="Lipzen A."/>
            <person name="Lukacs Z."/>
            <person name="Mihaltcheva S."/>
            <person name="Morgado L.N."/>
            <person name="Niskanen T."/>
            <person name="Noordeloos M.E."/>
            <person name="Ohm R.A."/>
            <person name="Ortiz-Santana B."/>
            <person name="Ovrebo C."/>
            <person name="Racz N."/>
            <person name="Riley R."/>
            <person name="Savchenko A."/>
            <person name="Shiryaev A."/>
            <person name="Soop K."/>
            <person name="Spirin V."/>
            <person name="Szebenyi C."/>
            <person name="Tomsovsky M."/>
            <person name="Tulloss R.E."/>
            <person name="Uehling J."/>
            <person name="Grigoriev I.V."/>
            <person name="Vagvolgyi C."/>
            <person name="Papp T."/>
            <person name="Martin F.M."/>
            <person name="Miettinen O."/>
            <person name="Hibbett D.S."/>
            <person name="Nagy L.G."/>
        </authorList>
    </citation>
    <scope>NUCLEOTIDE SEQUENCE [LARGE SCALE GENOMIC DNA]</scope>
    <source>
        <strain evidence="3 4">CBS 962.96</strain>
    </source>
</reference>
<feature type="region of interest" description="Disordered" evidence="2">
    <location>
        <begin position="129"/>
        <end position="247"/>
    </location>
</feature>
<dbReference type="AlphaFoldDB" id="A0A4S8LUA7"/>
<feature type="coiled-coil region" evidence="1">
    <location>
        <begin position="255"/>
        <end position="289"/>
    </location>
</feature>
<feature type="compositionally biased region" description="Low complexity" evidence="2">
    <location>
        <begin position="426"/>
        <end position="446"/>
    </location>
</feature>
<feature type="region of interest" description="Disordered" evidence="2">
    <location>
        <begin position="34"/>
        <end position="98"/>
    </location>
</feature>
<evidence type="ECO:0000256" key="2">
    <source>
        <dbReference type="SAM" id="MobiDB-lite"/>
    </source>
</evidence>
<feature type="compositionally biased region" description="Low complexity" evidence="2">
    <location>
        <begin position="129"/>
        <end position="144"/>
    </location>
</feature>
<organism evidence="3 4">
    <name type="scientific">Dendrothele bispora (strain CBS 962.96)</name>
    <dbReference type="NCBI Taxonomy" id="1314807"/>
    <lineage>
        <taxon>Eukaryota</taxon>
        <taxon>Fungi</taxon>
        <taxon>Dikarya</taxon>
        <taxon>Basidiomycota</taxon>
        <taxon>Agaricomycotina</taxon>
        <taxon>Agaricomycetes</taxon>
        <taxon>Agaricomycetidae</taxon>
        <taxon>Agaricales</taxon>
        <taxon>Agaricales incertae sedis</taxon>
        <taxon>Dendrothele</taxon>
    </lineage>
</organism>
<feature type="compositionally biased region" description="Polar residues" evidence="2">
    <location>
        <begin position="170"/>
        <end position="184"/>
    </location>
</feature>
<proteinExistence type="predicted"/>
<dbReference type="Proteomes" id="UP000297245">
    <property type="component" value="Unassembled WGS sequence"/>
</dbReference>
<name>A0A4S8LUA7_DENBC</name>
<evidence type="ECO:0000313" key="4">
    <source>
        <dbReference type="Proteomes" id="UP000297245"/>
    </source>
</evidence>
<accession>A0A4S8LUA7</accession>
<feature type="compositionally biased region" description="Low complexity" evidence="2">
    <location>
        <begin position="185"/>
        <end position="198"/>
    </location>
</feature>
<feature type="compositionally biased region" description="Polar residues" evidence="2">
    <location>
        <begin position="68"/>
        <end position="98"/>
    </location>
</feature>
<feature type="compositionally biased region" description="Polar residues" evidence="2">
    <location>
        <begin position="401"/>
        <end position="414"/>
    </location>
</feature>
<dbReference type="EMBL" id="ML179257">
    <property type="protein sequence ID" value="THU93159.1"/>
    <property type="molecule type" value="Genomic_DNA"/>
</dbReference>
<protein>
    <submittedName>
        <fullName evidence="3">Uncharacterized protein</fullName>
    </submittedName>
</protein>